<protein>
    <submittedName>
        <fullName evidence="1">Uncharacterized protein</fullName>
    </submittedName>
</protein>
<reference evidence="1" key="1">
    <citation type="journal article" date="2015" name="Nature">
        <title>Complex archaea that bridge the gap between prokaryotes and eukaryotes.</title>
        <authorList>
            <person name="Spang A."/>
            <person name="Saw J.H."/>
            <person name="Jorgensen S.L."/>
            <person name="Zaremba-Niedzwiedzka K."/>
            <person name="Martijn J."/>
            <person name="Lind A.E."/>
            <person name="van Eijk R."/>
            <person name="Schleper C."/>
            <person name="Guy L."/>
            <person name="Ettema T.J."/>
        </authorList>
    </citation>
    <scope>NUCLEOTIDE SEQUENCE</scope>
</reference>
<feature type="non-terminal residue" evidence="1">
    <location>
        <position position="45"/>
    </location>
</feature>
<sequence>MGKKKTIYKINFYLFPQKIILLNFSSKSLGVPKFNTLEASIPPIK</sequence>
<organism evidence="1">
    <name type="scientific">marine sediment metagenome</name>
    <dbReference type="NCBI Taxonomy" id="412755"/>
    <lineage>
        <taxon>unclassified sequences</taxon>
        <taxon>metagenomes</taxon>
        <taxon>ecological metagenomes</taxon>
    </lineage>
</organism>
<gene>
    <name evidence="1" type="ORF">LCGC14_2436440</name>
</gene>
<dbReference type="EMBL" id="LAZR01037390">
    <property type="protein sequence ID" value="KKL22336.1"/>
    <property type="molecule type" value="Genomic_DNA"/>
</dbReference>
<dbReference type="AlphaFoldDB" id="A0A0F9DXE4"/>
<evidence type="ECO:0000313" key="1">
    <source>
        <dbReference type="EMBL" id="KKL22336.1"/>
    </source>
</evidence>
<accession>A0A0F9DXE4</accession>
<proteinExistence type="predicted"/>
<name>A0A0F9DXE4_9ZZZZ</name>
<comment type="caution">
    <text evidence="1">The sequence shown here is derived from an EMBL/GenBank/DDBJ whole genome shotgun (WGS) entry which is preliminary data.</text>
</comment>